<dbReference type="GO" id="GO:0016787">
    <property type="term" value="F:hydrolase activity"/>
    <property type="evidence" value="ECO:0007669"/>
    <property type="project" value="UniProtKB-KW"/>
</dbReference>
<evidence type="ECO:0000256" key="2">
    <source>
        <dbReference type="ARBA" id="ARBA00022801"/>
    </source>
</evidence>
<dbReference type="EMBL" id="DS268419">
    <property type="protein sequence ID" value="EFO86550.1"/>
    <property type="molecule type" value="Genomic_DNA"/>
</dbReference>
<sequence>MEKAIHKFPEWVSTKIVNFYNEQGIQHLFNWQGSEFNLQCANKCWEEYCGGAFRLDYRCQTLNHCNFSAWQVASTGKKVLFVLPYISVAREKLHQIQKCWRRDDIAVCGFIGPQASNPNEWIGAVCTIEKAGSLTNRALSEEWFHEIGMIVVDEMHMVFDSSRGAHIEHMLSKILLWNQQSEEKVRIVAMTATMPELRRIGEWLNNAHVYEASFRPIMLNNNIIIGSEMKEINGDNRVVRVFSEDPLINLAEESFRQNCQTLIMISSKLEAEKTALSIAMKFQQLKLTDDSMMERLKERADGLLFIRNGLERHGCKDRNIMAALAWGISYHHAGLTIEERECIEMGFRDKNIIILVATSTLASVQEEFLPMT</sequence>
<keyword evidence="1" id="KW-0547">Nucleotide-binding</keyword>
<name>E3LYU9_CAERE</name>
<dbReference type="eggNOG" id="KOG0950">
    <property type="taxonomic scope" value="Eukaryota"/>
</dbReference>
<accession>E3LYU9</accession>
<dbReference type="Pfam" id="PF00270">
    <property type="entry name" value="DEAD"/>
    <property type="match status" value="1"/>
</dbReference>
<evidence type="ECO:0000256" key="4">
    <source>
        <dbReference type="ARBA" id="ARBA00022840"/>
    </source>
</evidence>
<evidence type="ECO:0000259" key="5">
    <source>
        <dbReference type="PROSITE" id="PS51192"/>
    </source>
</evidence>
<dbReference type="InterPro" id="IPR011545">
    <property type="entry name" value="DEAD/DEAH_box_helicase_dom"/>
</dbReference>
<keyword evidence="7" id="KW-1185">Reference proteome</keyword>
<organism evidence="7">
    <name type="scientific">Caenorhabditis remanei</name>
    <name type="common">Caenorhabditis vulgaris</name>
    <dbReference type="NCBI Taxonomy" id="31234"/>
    <lineage>
        <taxon>Eukaryota</taxon>
        <taxon>Metazoa</taxon>
        <taxon>Ecdysozoa</taxon>
        <taxon>Nematoda</taxon>
        <taxon>Chromadorea</taxon>
        <taxon>Rhabditida</taxon>
        <taxon>Rhabditina</taxon>
        <taxon>Rhabditomorpha</taxon>
        <taxon>Rhabditoidea</taxon>
        <taxon>Rhabditidae</taxon>
        <taxon>Peloderinae</taxon>
        <taxon>Caenorhabditis</taxon>
    </lineage>
</organism>
<dbReference type="PANTHER" id="PTHR47961:SF6">
    <property type="entry name" value="DNA-DIRECTED DNA POLYMERASE"/>
    <property type="match status" value="1"/>
</dbReference>
<keyword evidence="4" id="KW-0067">ATP-binding</keyword>
<dbReference type="PROSITE" id="PS51192">
    <property type="entry name" value="HELICASE_ATP_BIND_1"/>
    <property type="match status" value="1"/>
</dbReference>
<dbReference type="Proteomes" id="UP000008281">
    <property type="component" value="Unassembled WGS sequence"/>
</dbReference>
<dbReference type="HOGENOM" id="CLU_039446_0_0_1"/>
<evidence type="ECO:0000256" key="3">
    <source>
        <dbReference type="ARBA" id="ARBA00022806"/>
    </source>
</evidence>
<dbReference type="GO" id="GO:0003676">
    <property type="term" value="F:nucleic acid binding"/>
    <property type="evidence" value="ECO:0007669"/>
    <property type="project" value="InterPro"/>
</dbReference>
<dbReference type="STRING" id="31234.E3LYU9"/>
<evidence type="ECO:0000313" key="7">
    <source>
        <dbReference type="Proteomes" id="UP000008281"/>
    </source>
</evidence>
<proteinExistence type="predicted"/>
<dbReference type="Gene3D" id="3.40.50.300">
    <property type="entry name" value="P-loop containing nucleotide triphosphate hydrolases"/>
    <property type="match status" value="2"/>
</dbReference>
<protein>
    <recommendedName>
        <fullName evidence="5">Helicase ATP-binding domain-containing protein</fullName>
    </recommendedName>
</protein>
<keyword evidence="3" id="KW-0347">Helicase</keyword>
<dbReference type="GO" id="GO:0005524">
    <property type="term" value="F:ATP binding"/>
    <property type="evidence" value="ECO:0007669"/>
    <property type="project" value="UniProtKB-KW"/>
</dbReference>
<dbReference type="OrthoDB" id="2320933at2759"/>
<dbReference type="PANTHER" id="PTHR47961">
    <property type="entry name" value="DNA POLYMERASE THETA, PUTATIVE (AFU_ORTHOLOGUE AFUA_1G05260)-RELATED"/>
    <property type="match status" value="1"/>
</dbReference>
<feature type="domain" description="Helicase ATP-binding" evidence="5">
    <location>
        <begin position="69"/>
        <end position="212"/>
    </location>
</feature>
<dbReference type="SUPFAM" id="SSF52540">
    <property type="entry name" value="P-loop containing nucleoside triphosphate hydrolases"/>
    <property type="match status" value="2"/>
</dbReference>
<evidence type="ECO:0000313" key="6">
    <source>
        <dbReference type="EMBL" id="EFO86550.1"/>
    </source>
</evidence>
<dbReference type="AlphaFoldDB" id="E3LYU9"/>
<reference evidence="6" key="1">
    <citation type="submission" date="2007-07" db="EMBL/GenBank/DDBJ databases">
        <title>PCAP assembly of the Caenorhabditis remanei genome.</title>
        <authorList>
            <consortium name="The Caenorhabditis remanei Sequencing Consortium"/>
            <person name="Wilson R.K."/>
        </authorList>
    </citation>
    <scope>NUCLEOTIDE SEQUENCE [LARGE SCALE GENOMIC DNA]</scope>
    <source>
        <strain evidence="6">PB4641</strain>
    </source>
</reference>
<dbReference type="InterPro" id="IPR050474">
    <property type="entry name" value="Hel308_SKI2-like"/>
</dbReference>
<keyword evidence="2" id="KW-0378">Hydrolase</keyword>
<dbReference type="InParanoid" id="E3LYU9"/>
<gene>
    <name evidence="6" type="ORF">CRE_04522</name>
</gene>
<dbReference type="InterPro" id="IPR014001">
    <property type="entry name" value="Helicase_ATP-bd"/>
</dbReference>
<evidence type="ECO:0000256" key="1">
    <source>
        <dbReference type="ARBA" id="ARBA00022741"/>
    </source>
</evidence>
<dbReference type="GO" id="GO:0004386">
    <property type="term" value="F:helicase activity"/>
    <property type="evidence" value="ECO:0007669"/>
    <property type="project" value="UniProtKB-KW"/>
</dbReference>
<dbReference type="InterPro" id="IPR027417">
    <property type="entry name" value="P-loop_NTPase"/>
</dbReference>
<dbReference type="OMA" id="RECIEMG"/>